<proteinExistence type="predicted"/>
<organism evidence="1 2">
    <name type="scientific">Smallanthus sonchifolius</name>
    <dbReference type="NCBI Taxonomy" id="185202"/>
    <lineage>
        <taxon>Eukaryota</taxon>
        <taxon>Viridiplantae</taxon>
        <taxon>Streptophyta</taxon>
        <taxon>Embryophyta</taxon>
        <taxon>Tracheophyta</taxon>
        <taxon>Spermatophyta</taxon>
        <taxon>Magnoliopsida</taxon>
        <taxon>eudicotyledons</taxon>
        <taxon>Gunneridae</taxon>
        <taxon>Pentapetalae</taxon>
        <taxon>asterids</taxon>
        <taxon>campanulids</taxon>
        <taxon>Asterales</taxon>
        <taxon>Asteraceae</taxon>
        <taxon>Asteroideae</taxon>
        <taxon>Heliantheae alliance</taxon>
        <taxon>Millerieae</taxon>
        <taxon>Smallanthus</taxon>
    </lineage>
</organism>
<evidence type="ECO:0000313" key="1">
    <source>
        <dbReference type="EMBL" id="KAI3755085.1"/>
    </source>
</evidence>
<dbReference type="EMBL" id="CM042035">
    <property type="protein sequence ID" value="KAI3755085.1"/>
    <property type="molecule type" value="Genomic_DNA"/>
</dbReference>
<accession>A0ACB9E890</accession>
<keyword evidence="2" id="KW-1185">Reference proteome</keyword>
<name>A0ACB9E890_9ASTR</name>
<reference evidence="1 2" key="2">
    <citation type="journal article" date="2022" name="Mol. Ecol. Resour.">
        <title>The genomes of chicory, endive, great burdock and yacon provide insights into Asteraceae paleo-polyploidization history and plant inulin production.</title>
        <authorList>
            <person name="Fan W."/>
            <person name="Wang S."/>
            <person name="Wang H."/>
            <person name="Wang A."/>
            <person name="Jiang F."/>
            <person name="Liu H."/>
            <person name="Zhao H."/>
            <person name="Xu D."/>
            <person name="Zhang Y."/>
        </authorList>
    </citation>
    <scope>NUCLEOTIDE SEQUENCE [LARGE SCALE GENOMIC DNA]</scope>
    <source>
        <strain evidence="2">cv. Yunnan</strain>
        <tissue evidence="1">Leaves</tissue>
    </source>
</reference>
<evidence type="ECO:0000313" key="2">
    <source>
        <dbReference type="Proteomes" id="UP001056120"/>
    </source>
</evidence>
<reference evidence="2" key="1">
    <citation type="journal article" date="2022" name="Mol. Ecol. Resour.">
        <title>The genomes of chicory, endive, great burdock and yacon provide insights into Asteraceae palaeo-polyploidization history and plant inulin production.</title>
        <authorList>
            <person name="Fan W."/>
            <person name="Wang S."/>
            <person name="Wang H."/>
            <person name="Wang A."/>
            <person name="Jiang F."/>
            <person name="Liu H."/>
            <person name="Zhao H."/>
            <person name="Xu D."/>
            <person name="Zhang Y."/>
        </authorList>
    </citation>
    <scope>NUCLEOTIDE SEQUENCE [LARGE SCALE GENOMIC DNA]</scope>
    <source>
        <strain evidence="2">cv. Yunnan</strain>
    </source>
</reference>
<comment type="caution">
    <text evidence="1">The sequence shown here is derived from an EMBL/GenBank/DDBJ whole genome shotgun (WGS) entry which is preliminary data.</text>
</comment>
<sequence length="80" mass="8952">MSTLVPCVDLGSAVGDPARRCNLGDFISSRVHRKLLMHSGCPAQIWSMRSSNGSISQEKVSFWLRYLEDAFQILPSPLTW</sequence>
<protein>
    <submittedName>
        <fullName evidence="1">Uncharacterized protein</fullName>
    </submittedName>
</protein>
<dbReference type="Proteomes" id="UP001056120">
    <property type="component" value="Linkage Group LG18"/>
</dbReference>
<gene>
    <name evidence="1" type="ORF">L1987_54878</name>
</gene>